<dbReference type="SUPFAM" id="SSF48452">
    <property type="entry name" value="TPR-like"/>
    <property type="match status" value="2"/>
</dbReference>
<dbReference type="EC" id="2.7.13.3" evidence="2"/>
<feature type="transmembrane region" description="Helical" evidence="6">
    <location>
        <begin position="24"/>
        <end position="42"/>
    </location>
</feature>
<evidence type="ECO:0000256" key="6">
    <source>
        <dbReference type="SAM" id="Phobius"/>
    </source>
</evidence>
<dbReference type="Gene3D" id="3.30.565.10">
    <property type="entry name" value="Histidine kinase-like ATPase, C-terminal domain"/>
    <property type="match status" value="1"/>
</dbReference>
<dbReference type="GO" id="GO:0016301">
    <property type="term" value="F:kinase activity"/>
    <property type="evidence" value="ECO:0007669"/>
    <property type="project" value="UniProtKB-KW"/>
</dbReference>
<evidence type="ECO:0000256" key="5">
    <source>
        <dbReference type="ARBA" id="ARBA00023012"/>
    </source>
</evidence>
<dbReference type="InterPro" id="IPR036890">
    <property type="entry name" value="HATPase_C_sf"/>
</dbReference>
<evidence type="ECO:0000313" key="8">
    <source>
        <dbReference type="EMBL" id="MFE3872163.1"/>
    </source>
</evidence>
<evidence type="ECO:0000256" key="3">
    <source>
        <dbReference type="ARBA" id="ARBA00022679"/>
    </source>
</evidence>
<keyword evidence="5" id="KW-0902">Two-component regulatory system</keyword>
<dbReference type="InterPro" id="IPR050482">
    <property type="entry name" value="Sensor_HK_TwoCompSys"/>
</dbReference>
<name>A0ABW6I7C1_9FLAO</name>
<dbReference type="InterPro" id="IPR003594">
    <property type="entry name" value="HATPase_dom"/>
</dbReference>
<comment type="caution">
    <text evidence="8">The sequence shown here is derived from an EMBL/GenBank/DDBJ whole genome shotgun (WGS) entry which is preliminary data.</text>
</comment>
<dbReference type="Gene3D" id="1.25.40.10">
    <property type="entry name" value="Tetratricopeptide repeat domain"/>
    <property type="match status" value="1"/>
</dbReference>
<keyword evidence="3" id="KW-0808">Transferase</keyword>
<dbReference type="EMBL" id="JBHZPY010000012">
    <property type="protein sequence ID" value="MFE3872163.1"/>
    <property type="molecule type" value="Genomic_DNA"/>
</dbReference>
<dbReference type="SUPFAM" id="SSF55874">
    <property type="entry name" value="ATPase domain of HSP90 chaperone/DNA topoisomerase II/histidine kinase"/>
    <property type="match status" value="1"/>
</dbReference>
<dbReference type="RefSeq" id="WP_379852457.1">
    <property type="nucleotide sequence ID" value="NZ_JBHZPY010000012.1"/>
</dbReference>
<evidence type="ECO:0000313" key="9">
    <source>
        <dbReference type="Proteomes" id="UP001600107"/>
    </source>
</evidence>
<dbReference type="SMART" id="SM00387">
    <property type="entry name" value="HATPase_c"/>
    <property type="match status" value="1"/>
</dbReference>
<evidence type="ECO:0000259" key="7">
    <source>
        <dbReference type="PROSITE" id="PS50109"/>
    </source>
</evidence>
<dbReference type="PANTHER" id="PTHR24421">
    <property type="entry name" value="NITRATE/NITRITE SENSOR PROTEIN NARX-RELATED"/>
    <property type="match status" value="1"/>
</dbReference>
<keyword evidence="4 8" id="KW-0418">Kinase</keyword>
<keyword evidence="6" id="KW-1133">Transmembrane helix</keyword>
<gene>
    <name evidence="8" type="ORF">ACFX5F_13115</name>
</gene>
<evidence type="ECO:0000256" key="1">
    <source>
        <dbReference type="ARBA" id="ARBA00000085"/>
    </source>
</evidence>
<dbReference type="Proteomes" id="UP001600107">
    <property type="component" value="Unassembled WGS sequence"/>
</dbReference>
<dbReference type="PROSITE" id="PS50109">
    <property type="entry name" value="HIS_KIN"/>
    <property type="match status" value="1"/>
</dbReference>
<dbReference type="Pfam" id="PF02518">
    <property type="entry name" value="HATPase_c"/>
    <property type="match status" value="1"/>
</dbReference>
<reference evidence="8 9" key="1">
    <citation type="submission" date="2024-06" db="EMBL/GenBank/DDBJ databases">
        <title>Flavobacterium spp. isolated from glacier.</title>
        <authorList>
            <person name="Han D."/>
        </authorList>
    </citation>
    <scope>NUCLEOTIDE SEQUENCE [LARGE SCALE GENOMIC DNA]</scope>
    <source>
        <strain evidence="8 9">ZS1P70</strain>
    </source>
</reference>
<dbReference type="CDD" id="cd16917">
    <property type="entry name" value="HATPase_UhpB-NarQ-NarX-like"/>
    <property type="match status" value="1"/>
</dbReference>
<dbReference type="InterPro" id="IPR005467">
    <property type="entry name" value="His_kinase_dom"/>
</dbReference>
<keyword evidence="6" id="KW-0812">Transmembrane</keyword>
<dbReference type="InterPro" id="IPR011990">
    <property type="entry name" value="TPR-like_helical_dom_sf"/>
</dbReference>
<feature type="domain" description="Histidine kinase" evidence="7">
    <location>
        <begin position="609"/>
        <end position="697"/>
    </location>
</feature>
<dbReference type="PANTHER" id="PTHR24421:SF10">
    <property type="entry name" value="NITRATE_NITRITE SENSOR PROTEIN NARQ"/>
    <property type="match status" value="1"/>
</dbReference>
<keyword evidence="9" id="KW-1185">Reference proteome</keyword>
<comment type="catalytic activity">
    <reaction evidence="1">
        <text>ATP + protein L-histidine = ADP + protein N-phospho-L-histidine.</text>
        <dbReference type="EC" id="2.7.13.3"/>
    </reaction>
</comment>
<evidence type="ECO:0000256" key="4">
    <source>
        <dbReference type="ARBA" id="ARBA00022777"/>
    </source>
</evidence>
<feature type="transmembrane region" description="Helical" evidence="6">
    <location>
        <begin position="439"/>
        <end position="461"/>
    </location>
</feature>
<keyword evidence="6" id="KW-0472">Membrane</keyword>
<sequence>MYFVNKLHSFYSKNYIFEIINNKYILIGTPKIICLFLLLFFFSCKRNDSNVYEKQVTILLNKSYLDNLEKSKKEKYLDSITDLLKSKKNDSIVRNLYLKIATEYYYINNLKKSLSVSIKALQLSKQTNDSIRMAKALYYIGDSYRNSKKDSAYFYYLQAEKLYYKIHDYDHVGRMLFNKAYILFYEGNYIECEIEISKALQYLKLSTNYQLTYSCNTLMGNCLEKLIDYDGALKYHKNALDELKKMKISDNESNNYYLISMINICNLYDLKGDFSKSIKELKGLLSEELKTKSPMLYANVLSNLAFSKMKKKDYKNVGLMFFESLRITKNIGKESDILYKKIHIGEYLLTQKDTLGSIQFLKEANQLATKINNGNEILTSLKLLSRVDKKNSLSYVNRYIEVSDSINAIQKNAHNKYARIEYETSKIEDENKVLTKNNLYILIISFGLILLLVIIIVVKYIKYKNKELQFLKKQQKANEEIYQLLTEQHEKINVAKEIEKAKIAKELHDGIMNKIYGVRMNLGFFNSKIDEEIIAKRKNYIFELQNIENEIRTISHDLSRSSFFEGNNFNTLLSSLIENQKNINSTQFIYANDKTIEWATIPNIYKINLYRIIQEAILNINKYANAKDCSIKIQKKNINILKLSISDNGGGFDIKNKKIGIGLSNMKERVDSLEGQFSIESKIGEGTKIVVMLDYILSKKRYSKNFD</sequence>
<evidence type="ECO:0000256" key="2">
    <source>
        <dbReference type="ARBA" id="ARBA00012438"/>
    </source>
</evidence>
<organism evidence="8 9">
    <name type="scientific">Flavobacterium zhoui</name>
    <dbReference type="NCBI Taxonomy" id="3230414"/>
    <lineage>
        <taxon>Bacteria</taxon>
        <taxon>Pseudomonadati</taxon>
        <taxon>Bacteroidota</taxon>
        <taxon>Flavobacteriia</taxon>
        <taxon>Flavobacteriales</taxon>
        <taxon>Flavobacteriaceae</taxon>
        <taxon>Flavobacterium</taxon>
    </lineage>
</organism>
<proteinExistence type="predicted"/>
<accession>A0ABW6I7C1</accession>
<protein>
    <recommendedName>
        <fullName evidence="2">histidine kinase</fullName>
        <ecNumber evidence="2">2.7.13.3</ecNumber>
    </recommendedName>
</protein>